<feature type="coiled-coil region" evidence="8">
    <location>
        <begin position="680"/>
        <end position="717"/>
    </location>
</feature>
<dbReference type="Gene3D" id="1.10.510.10">
    <property type="entry name" value="Transferase(Phosphotransferase) domain 1"/>
    <property type="match status" value="1"/>
</dbReference>
<evidence type="ECO:0000259" key="9">
    <source>
        <dbReference type="PROSITE" id="PS50011"/>
    </source>
</evidence>
<evidence type="ECO:0000256" key="5">
    <source>
        <dbReference type="ARBA" id="ARBA00022741"/>
    </source>
</evidence>
<feature type="domain" description="Protein kinase" evidence="9">
    <location>
        <begin position="80"/>
        <end position="377"/>
    </location>
</feature>
<keyword evidence="11" id="KW-1185">Reference proteome</keyword>
<dbReference type="PANTHER" id="PTHR22969">
    <property type="entry name" value="IKB KINASE"/>
    <property type="match status" value="1"/>
</dbReference>
<name>A0AAN9BD48_9CAEN</name>
<dbReference type="EMBL" id="JBAMIC010000010">
    <property type="protein sequence ID" value="KAK7102459.1"/>
    <property type="molecule type" value="Genomic_DNA"/>
</dbReference>
<dbReference type="SUPFAM" id="SSF56112">
    <property type="entry name" value="Protein kinase-like (PK-like)"/>
    <property type="match status" value="1"/>
</dbReference>
<evidence type="ECO:0000256" key="2">
    <source>
        <dbReference type="ARBA" id="ARBA00022490"/>
    </source>
</evidence>
<dbReference type="GO" id="GO:0004674">
    <property type="term" value="F:protein serine/threonine kinase activity"/>
    <property type="evidence" value="ECO:0007669"/>
    <property type="project" value="UniProtKB-KW"/>
</dbReference>
<dbReference type="Gene3D" id="3.30.200.20">
    <property type="entry name" value="Phosphorylase Kinase, domain 1"/>
    <property type="match status" value="1"/>
</dbReference>
<dbReference type="Gene3D" id="1.20.1270.420">
    <property type="match status" value="1"/>
</dbReference>
<comment type="subcellular location">
    <subcellularLocation>
        <location evidence="1">Cytoplasm</location>
    </subcellularLocation>
</comment>
<evidence type="ECO:0000256" key="6">
    <source>
        <dbReference type="ARBA" id="ARBA00022777"/>
    </source>
</evidence>
<dbReference type="FunFam" id="1.10.510.10:FF:000100">
    <property type="entry name" value="inhibitor of nuclear factor kappa-B kinase subunit epsilon"/>
    <property type="match status" value="1"/>
</dbReference>
<keyword evidence="2" id="KW-0963">Cytoplasm</keyword>
<dbReference type="InterPro" id="IPR011009">
    <property type="entry name" value="Kinase-like_dom_sf"/>
</dbReference>
<dbReference type="Proteomes" id="UP001374579">
    <property type="component" value="Unassembled WGS sequence"/>
</dbReference>
<evidence type="ECO:0000256" key="8">
    <source>
        <dbReference type="SAM" id="Coils"/>
    </source>
</evidence>
<evidence type="ECO:0000256" key="4">
    <source>
        <dbReference type="ARBA" id="ARBA00022679"/>
    </source>
</evidence>
<dbReference type="GO" id="GO:0005737">
    <property type="term" value="C:cytoplasm"/>
    <property type="evidence" value="ECO:0007669"/>
    <property type="project" value="UniProtKB-SubCell"/>
</dbReference>
<dbReference type="PANTHER" id="PTHR22969:SF15">
    <property type="entry name" value="FI05319P"/>
    <property type="match status" value="1"/>
</dbReference>
<dbReference type="InterPro" id="IPR000719">
    <property type="entry name" value="Prot_kinase_dom"/>
</dbReference>
<protein>
    <recommendedName>
        <fullName evidence="9">Protein kinase domain-containing protein</fullName>
    </recommendedName>
</protein>
<dbReference type="InterPro" id="IPR051180">
    <property type="entry name" value="IKK"/>
</dbReference>
<organism evidence="10 11">
    <name type="scientific">Littorina saxatilis</name>
    <dbReference type="NCBI Taxonomy" id="31220"/>
    <lineage>
        <taxon>Eukaryota</taxon>
        <taxon>Metazoa</taxon>
        <taxon>Spiralia</taxon>
        <taxon>Lophotrochozoa</taxon>
        <taxon>Mollusca</taxon>
        <taxon>Gastropoda</taxon>
        <taxon>Caenogastropoda</taxon>
        <taxon>Littorinimorpha</taxon>
        <taxon>Littorinoidea</taxon>
        <taxon>Littorinidae</taxon>
        <taxon>Littorina</taxon>
    </lineage>
</organism>
<dbReference type="GO" id="GO:0005524">
    <property type="term" value="F:ATP binding"/>
    <property type="evidence" value="ECO:0007669"/>
    <property type="project" value="UniProtKB-KW"/>
</dbReference>
<evidence type="ECO:0000313" key="11">
    <source>
        <dbReference type="Proteomes" id="UP001374579"/>
    </source>
</evidence>
<evidence type="ECO:0000256" key="3">
    <source>
        <dbReference type="ARBA" id="ARBA00022527"/>
    </source>
</evidence>
<evidence type="ECO:0000256" key="1">
    <source>
        <dbReference type="ARBA" id="ARBA00004496"/>
    </source>
</evidence>
<keyword evidence="4" id="KW-0808">Transferase</keyword>
<accession>A0AAN9BD48</accession>
<dbReference type="PROSITE" id="PS50011">
    <property type="entry name" value="PROTEIN_KINASE_DOM"/>
    <property type="match status" value="1"/>
</dbReference>
<sequence length="776" mass="86554">MQVLRGVCGPPSTSPNFNCSCPQKFDVHPACITRSTPSSPNFIRHLGSVHGQDTCARGVMCSASDGSGACAPRQTPTHLFEEGDKIGKGGSCDVYCGVEKGSGARHALKVLRAPSQAQQSQLRQEAETLSKLSCPKIVRMLAQNFEMGSGQPVVVLEHCSGGSLLSFLQQPENARGLDDDQFLFLLRDLVDALSYLRGKGIVHRDIKPGNILRHIHSSGRNVCEYKLSDFGTSREAMDTEQTTSIVGTEEYLHPLMYKNAFFGNSTQSTINPISGELWSLGCTLYHAMTASVPFRPLGGARNNRKAMLVMISQKPSGAISGDQRLDGNFRWSEGPPGDCRMSESLRSKVIPLLQGLLDTDQRQWSFATFLDESQRILGLRCFHVCDTECGDLFRLYLEPRQSLAELQDALAYHTELPACQQLLFHRVQPLLSMLGAQALVSDLPATQDDQPLLLVSTHGTEGRGRRHVPVQPSLLTPDASLEEDMTSSFKACSALHVLSLMALTLHRLPNLLFSAILALRSALTSTLSTVETRFRVLSATCQERQTRLTILTQIRDTLRPTPPGGAPSRIDHARQLCDELRDTLWRLKYRLEDIRKSADVVRFDNPLPDALCHDDSSDALQHIFKSGKDIWQRIQERRQKIPLSEIEQEKHRGDKASLNRLCVEGTNRIKGLQDKRRTLLEKYAAHVQQLCERLEAAQDIEAQLLRLKEESEQFSALLNEIWATEFEDLRQLAEHSRRYDVLKTTAPIHNQLGHLLSEDLPVLETFNLNSTESSNK</sequence>
<evidence type="ECO:0000256" key="7">
    <source>
        <dbReference type="ARBA" id="ARBA00022840"/>
    </source>
</evidence>
<dbReference type="Pfam" id="PF00069">
    <property type="entry name" value="Pkinase"/>
    <property type="match status" value="1"/>
</dbReference>
<keyword evidence="6" id="KW-0418">Kinase</keyword>
<proteinExistence type="predicted"/>
<dbReference type="Gene3D" id="3.10.20.90">
    <property type="entry name" value="Phosphatidylinositol 3-kinase Catalytic Subunit, Chain A, domain 1"/>
    <property type="match status" value="1"/>
</dbReference>
<gene>
    <name evidence="10" type="ORF">V1264_020674</name>
</gene>
<comment type="caution">
    <text evidence="10">The sequence shown here is derived from an EMBL/GenBank/DDBJ whole genome shotgun (WGS) entry which is preliminary data.</text>
</comment>
<keyword evidence="7" id="KW-0067">ATP-binding</keyword>
<reference evidence="10 11" key="1">
    <citation type="submission" date="2024-02" db="EMBL/GenBank/DDBJ databases">
        <title>Chromosome-scale genome assembly of the rough periwinkle Littorina saxatilis.</title>
        <authorList>
            <person name="De Jode A."/>
            <person name="Faria R."/>
            <person name="Formenti G."/>
            <person name="Sims Y."/>
            <person name="Smith T.P."/>
            <person name="Tracey A."/>
            <person name="Wood J.M.D."/>
            <person name="Zagrodzka Z.B."/>
            <person name="Johannesson K."/>
            <person name="Butlin R.K."/>
            <person name="Leder E.H."/>
        </authorList>
    </citation>
    <scope>NUCLEOTIDE SEQUENCE [LARGE SCALE GENOMIC DNA]</scope>
    <source>
        <strain evidence="10">Snail1</strain>
        <tissue evidence="10">Muscle</tissue>
    </source>
</reference>
<dbReference type="AlphaFoldDB" id="A0AAN9BD48"/>
<keyword evidence="5" id="KW-0547">Nucleotide-binding</keyword>
<dbReference type="SMART" id="SM00220">
    <property type="entry name" value="S_TKc"/>
    <property type="match status" value="1"/>
</dbReference>
<keyword evidence="8" id="KW-0175">Coiled coil</keyword>
<keyword evidence="3" id="KW-0723">Serine/threonine-protein kinase</keyword>
<evidence type="ECO:0000313" key="10">
    <source>
        <dbReference type="EMBL" id="KAK7102459.1"/>
    </source>
</evidence>